<keyword evidence="4" id="KW-0949">S-adenosyl-L-methionine</keyword>
<dbReference type="PANTHER" id="PTHR45790:SF3">
    <property type="entry name" value="S-ADENOSYL-L-METHIONINE-DEPENDENT UROPORPHYRINOGEN III METHYLTRANSFERASE, CHLOROPLASTIC"/>
    <property type="match status" value="1"/>
</dbReference>
<dbReference type="Pfam" id="PF02602">
    <property type="entry name" value="HEM4"/>
    <property type="match status" value="1"/>
</dbReference>
<dbReference type="SUPFAM" id="SSF53790">
    <property type="entry name" value="Tetrapyrrole methylase"/>
    <property type="match status" value="1"/>
</dbReference>
<dbReference type="SUPFAM" id="SSF69618">
    <property type="entry name" value="HemD-like"/>
    <property type="match status" value="1"/>
</dbReference>
<evidence type="ECO:0000313" key="9">
    <source>
        <dbReference type="EMBL" id="SHE55991.1"/>
    </source>
</evidence>
<feature type="domain" description="Tetrapyrrole biosynthesis uroporphyrinogen III synthase" evidence="8">
    <location>
        <begin position="267"/>
        <end position="491"/>
    </location>
</feature>
<organism evidence="9 10">
    <name type="scientific">Tissierella praeacuta DSM 18095</name>
    <dbReference type="NCBI Taxonomy" id="1123404"/>
    <lineage>
        <taxon>Bacteria</taxon>
        <taxon>Bacillati</taxon>
        <taxon>Bacillota</taxon>
        <taxon>Tissierellia</taxon>
        <taxon>Tissierellales</taxon>
        <taxon>Tissierellaceae</taxon>
        <taxon>Tissierella</taxon>
    </lineage>
</organism>
<dbReference type="GO" id="GO:0004851">
    <property type="term" value="F:uroporphyrin-III C-methyltransferase activity"/>
    <property type="evidence" value="ECO:0007669"/>
    <property type="project" value="UniProtKB-EC"/>
</dbReference>
<dbReference type="GO" id="GO:0032259">
    <property type="term" value="P:methylation"/>
    <property type="evidence" value="ECO:0007669"/>
    <property type="project" value="UniProtKB-KW"/>
</dbReference>
<evidence type="ECO:0000256" key="1">
    <source>
        <dbReference type="ARBA" id="ARBA00012162"/>
    </source>
</evidence>
<evidence type="ECO:0000313" key="10">
    <source>
        <dbReference type="Proteomes" id="UP000184114"/>
    </source>
</evidence>
<dbReference type="InterPro" id="IPR036108">
    <property type="entry name" value="4pyrrol_syn_uPrphyn_synt_sf"/>
</dbReference>
<dbReference type="Proteomes" id="UP000184114">
    <property type="component" value="Unassembled WGS sequence"/>
</dbReference>
<dbReference type="EC" id="2.1.1.107" evidence="1"/>
<dbReference type="InterPro" id="IPR014776">
    <property type="entry name" value="4pyrrole_Mease_sub2"/>
</dbReference>
<dbReference type="Pfam" id="PF00590">
    <property type="entry name" value="TP_methylase"/>
    <property type="match status" value="1"/>
</dbReference>
<feature type="domain" description="Tetrapyrrole methylase" evidence="7">
    <location>
        <begin position="4"/>
        <end position="214"/>
    </location>
</feature>
<dbReference type="Gene3D" id="3.40.50.10090">
    <property type="match status" value="2"/>
</dbReference>
<dbReference type="NCBIfam" id="TIGR01469">
    <property type="entry name" value="cobA_cysG_Cterm"/>
    <property type="match status" value="1"/>
</dbReference>
<accession>A0A1M4UGW3</accession>
<dbReference type="FunFam" id="3.40.1010.10:FF:000001">
    <property type="entry name" value="Siroheme synthase"/>
    <property type="match status" value="1"/>
</dbReference>
<dbReference type="InterPro" id="IPR003754">
    <property type="entry name" value="4pyrrol_synth_uPrphyn_synth"/>
</dbReference>
<dbReference type="GO" id="GO:0019354">
    <property type="term" value="P:siroheme biosynthetic process"/>
    <property type="evidence" value="ECO:0007669"/>
    <property type="project" value="InterPro"/>
</dbReference>
<dbReference type="NCBIfam" id="NF004790">
    <property type="entry name" value="PRK06136.1"/>
    <property type="match status" value="1"/>
</dbReference>
<dbReference type="CDD" id="cd11642">
    <property type="entry name" value="SUMT"/>
    <property type="match status" value="1"/>
</dbReference>
<sequence>MKGKVYLIGAGPGDAGLITLKGSMYLKEADVVVYDRLASPKLLEELKEGCRLIYVGKASSNHTKTQDEINEIILQEANKGHIVARLKGGDPYVFGRGGEEAEYLYDRGIDFEVVPGVTSAIAGLAYAGIPITHRGIATSFHVITGHLKDENDELDWRSIGALKGTLVFLMGVSNLKEIRDNLLKHGKDKQTPVAIVNWGTTPMQQVVEGNLSNIYEKAIEENIKPPSLIVIGDVVNLRKKLNFYERKPLLGKNIVVTREKTHAIDTIKRIEELGGNVISFPTIKIEEIRPNEELKEAIKNIKRYSYLVFTSVRGVDIFFKRFFDIGEDIRNMAGIKIGAVGDKTANAIRKYGINVDFIPEEFVGESLVDKLKKVLTKDDKVLITRAKIGRRELVEELSKISLVHEIKIYDTVKSEESKEEIINSIKDLDSYYLLFTSSSTFTNFIEILGDNRWVLDKGHIISIGPITTKTIEERGFTVYKQAETYTVDGILELLMKEKR</sequence>
<proteinExistence type="inferred from homology"/>
<dbReference type="FunFam" id="3.30.950.10:FF:000001">
    <property type="entry name" value="Siroheme synthase"/>
    <property type="match status" value="1"/>
</dbReference>
<reference evidence="10" key="1">
    <citation type="submission" date="2016-11" db="EMBL/GenBank/DDBJ databases">
        <authorList>
            <person name="Varghese N."/>
            <person name="Submissions S."/>
        </authorList>
    </citation>
    <scope>NUCLEOTIDE SEQUENCE [LARGE SCALE GENOMIC DNA]</scope>
    <source>
        <strain evidence="10">DSM 18095</strain>
    </source>
</reference>
<dbReference type="PROSITE" id="PS00840">
    <property type="entry name" value="SUMT_2"/>
    <property type="match status" value="1"/>
</dbReference>
<evidence type="ECO:0000256" key="5">
    <source>
        <dbReference type="ARBA" id="ARBA00023244"/>
    </source>
</evidence>
<dbReference type="InterPro" id="IPR000878">
    <property type="entry name" value="4pyrrol_Mease"/>
</dbReference>
<name>A0A1M4UGW3_9FIRM</name>
<keyword evidence="5" id="KW-0627">Porphyrin biosynthesis</keyword>
<dbReference type="InterPro" id="IPR050161">
    <property type="entry name" value="Siro_Cobalamin_biosynth"/>
</dbReference>
<evidence type="ECO:0000259" key="7">
    <source>
        <dbReference type="Pfam" id="PF00590"/>
    </source>
</evidence>
<evidence type="ECO:0000256" key="3">
    <source>
        <dbReference type="ARBA" id="ARBA00022679"/>
    </source>
</evidence>
<dbReference type="RefSeq" id="WP_072974008.1">
    <property type="nucleotide sequence ID" value="NZ_FQTY01000003.1"/>
</dbReference>
<gene>
    <name evidence="9" type="ORF">SAMN02745784_01081</name>
</gene>
<keyword evidence="10" id="KW-1185">Reference proteome</keyword>
<comment type="similarity">
    <text evidence="6">Belongs to the precorrin methyltransferase family.</text>
</comment>
<dbReference type="InterPro" id="IPR003043">
    <property type="entry name" value="Uropor_MeTrfase_CS"/>
</dbReference>
<keyword evidence="3 6" id="KW-0808">Transferase</keyword>
<dbReference type="PANTHER" id="PTHR45790">
    <property type="entry name" value="SIROHEME SYNTHASE-RELATED"/>
    <property type="match status" value="1"/>
</dbReference>
<dbReference type="CDD" id="cd06578">
    <property type="entry name" value="HemD"/>
    <property type="match status" value="1"/>
</dbReference>
<dbReference type="EMBL" id="FQTY01000003">
    <property type="protein sequence ID" value="SHE55991.1"/>
    <property type="molecule type" value="Genomic_DNA"/>
</dbReference>
<dbReference type="InterPro" id="IPR035996">
    <property type="entry name" value="4pyrrol_Methylase_sf"/>
</dbReference>
<dbReference type="InterPro" id="IPR006366">
    <property type="entry name" value="CobA/CysG_C"/>
</dbReference>
<evidence type="ECO:0000256" key="4">
    <source>
        <dbReference type="ARBA" id="ARBA00022691"/>
    </source>
</evidence>
<dbReference type="GO" id="GO:0004852">
    <property type="term" value="F:uroporphyrinogen-III synthase activity"/>
    <property type="evidence" value="ECO:0007669"/>
    <property type="project" value="InterPro"/>
</dbReference>
<dbReference type="PROSITE" id="PS00839">
    <property type="entry name" value="SUMT_1"/>
    <property type="match status" value="1"/>
</dbReference>
<protein>
    <recommendedName>
        <fullName evidence="1">uroporphyrinogen-III C-methyltransferase</fullName>
        <ecNumber evidence="1">2.1.1.107</ecNumber>
    </recommendedName>
</protein>
<dbReference type="GeneID" id="90996098"/>
<dbReference type="Gene3D" id="3.40.1010.10">
    <property type="entry name" value="Cobalt-precorrin-4 Transmethylase, Domain 1"/>
    <property type="match status" value="1"/>
</dbReference>
<evidence type="ECO:0000259" key="8">
    <source>
        <dbReference type="Pfam" id="PF02602"/>
    </source>
</evidence>
<keyword evidence="2 6" id="KW-0489">Methyltransferase</keyword>
<evidence type="ECO:0000256" key="2">
    <source>
        <dbReference type="ARBA" id="ARBA00022603"/>
    </source>
</evidence>
<dbReference type="STRING" id="1123404.SAMN02745784_01081"/>
<evidence type="ECO:0000256" key="6">
    <source>
        <dbReference type="RuleBase" id="RU003960"/>
    </source>
</evidence>
<dbReference type="AlphaFoldDB" id="A0A1M4UGW3"/>
<dbReference type="Gene3D" id="3.30.950.10">
    <property type="entry name" value="Methyltransferase, Cobalt-precorrin-4 Transmethylase, Domain 2"/>
    <property type="match status" value="1"/>
</dbReference>
<dbReference type="InterPro" id="IPR014777">
    <property type="entry name" value="4pyrrole_Mease_sub1"/>
</dbReference>